<gene>
    <name evidence="2" type="ORF">DFP72DRAFT_302679</name>
</gene>
<dbReference type="PROSITE" id="PS50181">
    <property type="entry name" value="FBOX"/>
    <property type="match status" value="1"/>
</dbReference>
<keyword evidence="3" id="KW-1185">Reference proteome</keyword>
<organism evidence="2 3">
    <name type="scientific">Ephemerocybe angulata</name>
    <dbReference type="NCBI Taxonomy" id="980116"/>
    <lineage>
        <taxon>Eukaryota</taxon>
        <taxon>Fungi</taxon>
        <taxon>Dikarya</taxon>
        <taxon>Basidiomycota</taxon>
        <taxon>Agaricomycotina</taxon>
        <taxon>Agaricomycetes</taxon>
        <taxon>Agaricomycetidae</taxon>
        <taxon>Agaricales</taxon>
        <taxon>Agaricineae</taxon>
        <taxon>Psathyrellaceae</taxon>
        <taxon>Ephemerocybe</taxon>
    </lineage>
</organism>
<evidence type="ECO:0000259" key="1">
    <source>
        <dbReference type="PROSITE" id="PS50181"/>
    </source>
</evidence>
<name>A0A8H6HZI0_9AGAR</name>
<dbReference type="InterPro" id="IPR036047">
    <property type="entry name" value="F-box-like_dom_sf"/>
</dbReference>
<feature type="domain" description="F-box" evidence="1">
    <location>
        <begin position="56"/>
        <end position="111"/>
    </location>
</feature>
<dbReference type="EMBL" id="JACGCI010000028">
    <property type="protein sequence ID" value="KAF6755831.1"/>
    <property type="molecule type" value="Genomic_DNA"/>
</dbReference>
<dbReference type="Pfam" id="PF12937">
    <property type="entry name" value="F-box-like"/>
    <property type="match status" value="1"/>
</dbReference>
<reference evidence="2 3" key="1">
    <citation type="submission" date="2020-07" db="EMBL/GenBank/DDBJ databases">
        <title>Comparative genomics of pyrophilous fungi reveals a link between fire events and developmental genes.</title>
        <authorList>
            <consortium name="DOE Joint Genome Institute"/>
            <person name="Steindorff A.S."/>
            <person name="Carver A."/>
            <person name="Calhoun S."/>
            <person name="Stillman K."/>
            <person name="Liu H."/>
            <person name="Lipzen A."/>
            <person name="Pangilinan J."/>
            <person name="Labutti K."/>
            <person name="Bruns T.D."/>
            <person name="Grigoriev I.V."/>
        </authorList>
    </citation>
    <scope>NUCLEOTIDE SEQUENCE [LARGE SCALE GENOMIC DNA]</scope>
    <source>
        <strain evidence="2 3">CBS 144469</strain>
    </source>
</reference>
<dbReference type="Proteomes" id="UP000521943">
    <property type="component" value="Unassembled WGS sequence"/>
</dbReference>
<accession>A0A8H6HZI0</accession>
<protein>
    <recommendedName>
        <fullName evidence="1">F-box domain-containing protein</fullName>
    </recommendedName>
</protein>
<sequence length="560" mass="64436">MASQDISTILSTNNVPTETQLATLELHKSNIAYEQSLLRSKLQALEAKMEQYRGATSPIRRLPLELIGEILYYASPSPLSESNLVDLENLCLVCKSWNQAARSMPKLWSSLNIAPLKSESFELVVPWWKRFNSSSRSLTWDGPDCRCSWENQNQEEPDEEWDGEPCRCIHPVLLELLKDGPRIDDFTLMPDSHQCLVNFLDAMKRAQGTSSPRTWDTIKTLTFDFRDENGPWRASPDAPSNTDFLHLPPATTLRLFLPPSESVFDASYEAYDVSLNIPPEFLRGLKSFEMRCDWDGIHVFKALKDCVEVESVYINYCQTTEFTFPARDVAFLNNEVVKSGLILPKMKKLHIRAHPGHTVWRFIVSPVLTHLDLDYNAPNHWGDLRTEWKVSTDLTRYMQLANCRDTLRVVCLRNLTISEDELKAILLALPPGLTHLTLDNINAKYWLVFSALQFNFAMGDEVLLPNLEVWELLRIREDMWGSRMIMWPLSMVMEMRKKKCEVRVSFQTSLDPEVPHAKELLEEYMYEREAEGIQLGPGGSGSFFTLLPRVYQEKGWLHLL</sequence>
<comment type="caution">
    <text evidence="2">The sequence shown here is derived from an EMBL/GenBank/DDBJ whole genome shotgun (WGS) entry which is preliminary data.</text>
</comment>
<dbReference type="Gene3D" id="1.20.1280.50">
    <property type="match status" value="1"/>
</dbReference>
<dbReference type="AlphaFoldDB" id="A0A8H6HZI0"/>
<evidence type="ECO:0000313" key="2">
    <source>
        <dbReference type="EMBL" id="KAF6755831.1"/>
    </source>
</evidence>
<dbReference type="SUPFAM" id="SSF81383">
    <property type="entry name" value="F-box domain"/>
    <property type="match status" value="1"/>
</dbReference>
<dbReference type="OrthoDB" id="3365698at2759"/>
<proteinExistence type="predicted"/>
<dbReference type="InterPro" id="IPR001810">
    <property type="entry name" value="F-box_dom"/>
</dbReference>
<evidence type="ECO:0000313" key="3">
    <source>
        <dbReference type="Proteomes" id="UP000521943"/>
    </source>
</evidence>